<dbReference type="Proteomes" id="UP000282211">
    <property type="component" value="Unassembled WGS sequence"/>
</dbReference>
<dbReference type="InParanoid" id="A0A420WIM6"/>
<organism evidence="9 10">
    <name type="scientific">Litorimonas taeanensis</name>
    <dbReference type="NCBI Taxonomy" id="568099"/>
    <lineage>
        <taxon>Bacteria</taxon>
        <taxon>Pseudomonadati</taxon>
        <taxon>Pseudomonadota</taxon>
        <taxon>Alphaproteobacteria</taxon>
        <taxon>Maricaulales</taxon>
        <taxon>Robiginitomaculaceae</taxon>
    </lineage>
</organism>
<evidence type="ECO:0000256" key="7">
    <source>
        <dbReference type="ARBA" id="ARBA00022840"/>
    </source>
</evidence>
<proteinExistence type="predicted"/>
<evidence type="ECO:0000259" key="8">
    <source>
        <dbReference type="SMART" id="SM00911"/>
    </source>
</evidence>
<dbReference type="GO" id="GO:0005524">
    <property type="term" value="F:ATP binding"/>
    <property type="evidence" value="ECO:0007669"/>
    <property type="project" value="UniProtKB-KW"/>
</dbReference>
<keyword evidence="10" id="KW-1185">Reference proteome</keyword>
<evidence type="ECO:0000256" key="2">
    <source>
        <dbReference type="ARBA" id="ARBA00012438"/>
    </source>
</evidence>
<protein>
    <recommendedName>
        <fullName evidence="2">histidine kinase</fullName>
        <ecNumber evidence="2">2.7.13.3</ecNumber>
    </recommendedName>
</protein>
<dbReference type="RefSeq" id="WP_121098618.1">
    <property type="nucleotide sequence ID" value="NZ_RBII01000001.1"/>
</dbReference>
<evidence type="ECO:0000256" key="4">
    <source>
        <dbReference type="ARBA" id="ARBA00022679"/>
    </source>
</evidence>
<keyword evidence="4" id="KW-0808">Transferase</keyword>
<name>A0A420WIM6_9PROT</name>
<dbReference type="EMBL" id="RBII01000001">
    <property type="protein sequence ID" value="RKQ70792.1"/>
    <property type="molecule type" value="Genomic_DNA"/>
</dbReference>
<dbReference type="Gene3D" id="3.30.450.20">
    <property type="entry name" value="PAS domain"/>
    <property type="match status" value="1"/>
</dbReference>
<dbReference type="SUPFAM" id="SSF55785">
    <property type="entry name" value="PYP-like sensor domain (PAS domain)"/>
    <property type="match status" value="1"/>
</dbReference>
<dbReference type="Pfam" id="PF08447">
    <property type="entry name" value="PAS_3"/>
    <property type="match status" value="1"/>
</dbReference>
<keyword evidence="6 9" id="KW-0418">Kinase</keyword>
<dbReference type="InterPro" id="IPR035965">
    <property type="entry name" value="PAS-like_dom_sf"/>
</dbReference>
<dbReference type="Gene3D" id="3.30.565.10">
    <property type="entry name" value="Histidine kinase-like ATPase, C-terminal domain"/>
    <property type="match status" value="1"/>
</dbReference>
<gene>
    <name evidence="9" type="ORF">DES40_0092</name>
</gene>
<feature type="domain" description="Signal transduction histidine kinase HWE region" evidence="8">
    <location>
        <begin position="150"/>
        <end position="231"/>
    </location>
</feature>
<accession>A0A420WIM6</accession>
<dbReference type="InterPro" id="IPR003594">
    <property type="entry name" value="HATPase_dom"/>
</dbReference>
<keyword evidence="5" id="KW-0547">Nucleotide-binding</keyword>
<dbReference type="InterPro" id="IPR013655">
    <property type="entry name" value="PAS_fold_3"/>
</dbReference>
<keyword evidence="7" id="KW-0067">ATP-binding</keyword>
<evidence type="ECO:0000256" key="3">
    <source>
        <dbReference type="ARBA" id="ARBA00022553"/>
    </source>
</evidence>
<evidence type="ECO:0000313" key="9">
    <source>
        <dbReference type="EMBL" id="RKQ70792.1"/>
    </source>
</evidence>
<dbReference type="InterPro" id="IPR036890">
    <property type="entry name" value="HATPase_C_sf"/>
</dbReference>
<evidence type="ECO:0000256" key="6">
    <source>
        <dbReference type="ARBA" id="ARBA00022777"/>
    </source>
</evidence>
<dbReference type="GO" id="GO:0004673">
    <property type="term" value="F:protein histidine kinase activity"/>
    <property type="evidence" value="ECO:0007669"/>
    <property type="project" value="UniProtKB-EC"/>
</dbReference>
<dbReference type="SMART" id="SM00911">
    <property type="entry name" value="HWE_HK"/>
    <property type="match status" value="1"/>
</dbReference>
<comment type="catalytic activity">
    <reaction evidence="1">
        <text>ATP + protein L-histidine = ADP + protein N-phospho-L-histidine.</text>
        <dbReference type="EC" id="2.7.13.3"/>
    </reaction>
</comment>
<evidence type="ECO:0000256" key="1">
    <source>
        <dbReference type="ARBA" id="ARBA00000085"/>
    </source>
</evidence>
<keyword evidence="3" id="KW-0597">Phosphoprotein</keyword>
<dbReference type="EC" id="2.7.13.3" evidence="2"/>
<evidence type="ECO:0000256" key="5">
    <source>
        <dbReference type="ARBA" id="ARBA00022741"/>
    </source>
</evidence>
<dbReference type="Pfam" id="PF13581">
    <property type="entry name" value="HATPase_c_2"/>
    <property type="match status" value="1"/>
</dbReference>
<dbReference type="PANTHER" id="PTHR41523:SF7">
    <property type="entry name" value="HISTIDINE KINASE"/>
    <property type="match status" value="1"/>
</dbReference>
<comment type="caution">
    <text evidence="9">The sequence shown here is derived from an EMBL/GenBank/DDBJ whole genome shotgun (WGS) entry which is preliminary data.</text>
</comment>
<reference evidence="9 10" key="1">
    <citation type="submission" date="2018-10" db="EMBL/GenBank/DDBJ databases">
        <title>Genomic Encyclopedia of Type Strains, Phase IV (KMG-IV): sequencing the most valuable type-strain genomes for metagenomic binning, comparative biology and taxonomic classification.</title>
        <authorList>
            <person name="Goeker M."/>
        </authorList>
    </citation>
    <scope>NUCLEOTIDE SEQUENCE [LARGE SCALE GENOMIC DNA]</scope>
    <source>
        <strain evidence="9 10">DSM 22008</strain>
    </source>
</reference>
<dbReference type="PANTHER" id="PTHR41523">
    <property type="entry name" value="TWO-COMPONENT SYSTEM SENSOR PROTEIN"/>
    <property type="match status" value="1"/>
</dbReference>
<dbReference type="InterPro" id="IPR011102">
    <property type="entry name" value="Sig_transdc_His_kinase_HWE"/>
</dbReference>
<dbReference type="SUPFAM" id="SSF55874">
    <property type="entry name" value="ATPase domain of HSP90 chaperone/DNA topoisomerase II/histidine kinase"/>
    <property type="match status" value="1"/>
</dbReference>
<evidence type="ECO:0000313" key="10">
    <source>
        <dbReference type="Proteomes" id="UP000282211"/>
    </source>
</evidence>
<sequence>MELDPAEKRSLSKASREQLELGILIAGLGFGSVDYLADTITLDARAAELFDLQPDTPIRRAKLHEKIHVEDQARIKAITEALLSRESENFFDVTHRVQHEDGTVLWVHARKLVTFGIIDKKEVPISGVVAVQNITKLKSSEEKVKLLLGEINHRAKNLLTVVQSIARMTARKGDLSTFVTRFSDRLTSLSANQDLIVENLWTDVVLEKLVQAHLQPFIENSGGRILIKGPSIKIHANAAQAIGMALHELATNAVKYGALSNVKGKVEVSWRRRGETLEMKWAESGGPKVKPPKETGFGEKVINQMAAQSLQGTVKLTYEPTGVVWVLKVPTKEILP</sequence>
<dbReference type="OrthoDB" id="489241at2"/>
<dbReference type="AlphaFoldDB" id="A0A420WIM6"/>
<dbReference type="Pfam" id="PF07536">
    <property type="entry name" value="HWE_HK"/>
    <property type="match status" value="1"/>
</dbReference>